<evidence type="ECO:0000313" key="1">
    <source>
        <dbReference type="EMBL" id="QHT74790.1"/>
    </source>
</evidence>
<proteinExistence type="predicted"/>
<organism evidence="1">
    <name type="scientific">viral metagenome</name>
    <dbReference type="NCBI Taxonomy" id="1070528"/>
    <lineage>
        <taxon>unclassified sequences</taxon>
        <taxon>metagenomes</taxon>
        <taxon>organismal metagenomes</taxon>
    </lineage>
</organism>
<name>A0A6C0H333_9ZZZZ</name>
<accession>A0A6C0H333</accession>
<protein>
    <submittedName>
        <fullName evidence="1">Uncharacterized protein</fullName>
    </submittedName>
</protein>
<reference evidence="1" key="1">
    <citation type="journal article" date="2020" name="Nature">
        <title>Giant virus diversity and host interactions through global metagenomics.</title>
        <authorList>
            <person name="Schulz F."/>
            <person name="Roux S."/>
            <person name="Paez-Espino D."/>
            <person name="Jungbluth S."/>
            <person name="Walsh D.A."/>
            <person name="Denef V.J."/>
            <person name="McMahon K.D."/>
            <person name="Konstantinidis K.T."/>
            <person name="Eloe-Fadrosh E.A."/>
            <person name="Kyrpides N.C."/>
            <person name="Woyke T."/>
        </authorList>
    </citation>
    <scope>NUCLEOTIDE SEQUENCE</scope>
    <source>
        <strain evidence="1">GVMAG-M-3300023179-62</strain>
    </source>
</reference>
<sequence>MNRFYNTGFLKAEETDFRLKQGLLQQDVANVCSVDGVSCNQKSLYPAQQVQYEVSSPPEECFYSKYVMSP</sequence>
<dbReference type="AlphaFoldDB" id="A0A6C0H333"/>
<dbReference type="EMBL" id="MN739858">
    <property type="protein sequence ID" value="QHT74790.1"/>
    <property type="molecule type" value="Genomic_DNA"/>
</dbReference>